<evidence type="ECO:0000256" key="4">
    <source>
        <dbReference type="ARBA" id="ARBA00022630"/>
    </source>
</evidence>
<dbReference type="InterPro" id="IPR036188">
    <property type="entry name" value="FAD/NAD-bd_sf"/>
</dbReference>
<dbReference type="NCBIfam" id="NF005691">
    <property type="entry name" value="PRK07494.1"/>
    <property type="match status" value="1"/>
</dbReference>
<name>A0ABV3PFD2_9HYPH</name>
<dbReference type="InterPro" id="IPR010971">
    <property type="entry name" value="UbiH/COQ6"/>
</dbReference>
<evidence type="ECO:0000313" key="9">
    <source>
        <dbReference type="EMBL" id="MEW9304335.1"/>
    </source>
</evidence>
<keyword evidence="10" id="KW-1185">Reference proteome</keyword>
<gene>
    <name evidence="9" type="ORF">ABXS05_02215</name>
</gene>
<dbReference type="EMBL" id="JBFNQD010000001">
    <property type="protein sequence ID" value="MEW9304335.1"/>
    <property type="molecule type" value="Genomic_DNA"/>
</dbReference>
<keyword evidence="6" id="KW-0560">Oxidoreductase</keyword>
<evidence type="ECO:0000256" key="6">
    <source>
        <dbReference type="ARBA" id="ARBA00023002"/>
    </source>
</evidence>
<sequence>MPANRESNHRSIVIVGAGLAGLACAAVLAAKGFRTTLVGPPGNVGDTRTTALLDGSIQALAKAGIPIAGHPEAAPLRVMSIVDATQRLLRARPIAFKAEEIGLEAFGWNIPNGSLTQILQARLQEAGVEHLPVRVLAAERGSSGLVLKLDGQPDLTTDLAIAADGRASLVRQAAGIETRSHDYPQMALALNLKIGRPHRDVSTEFHTESGPFTLVPLPGQRASLVWVVSPEKADELRAMDDAALSRAIEIQSHALLGHVEVDGRRSFWPMSAVVAVTQAAERVALIGEAAHVLPPIGAQGFNLTLRDIAALAKALEVARDPGDAGVTEAYAKARRLDIGTRHSAVDLLNRSLLSGHFPLQGLRGLGLYALERVGPLRRVMMRQGLARAAEH</sequence>
<feature type="domain" description="FAD-binding" evidence="8">
    <location>
        <begin position="12"/>
        <end position="335"/>
    </location>
</feature>
<dbReference type="Gene3D" id="3.50.50.60">
    <property type="entry name" value="FAD/NAD(P)-binding domain"/>
    <property type="match status" value="2"/>
</dbReference>
<dbReference type="PROSITE" id="PS51257">
    <property type="entry name" value="PROKAR_LIPOPROTEIN"/>
    <property type="match status" value="1"/>
</dbReference>
<dbReference type="SUPFAM" id="SSF51905">
    <property type="entry name" value="FAD/NAD(P)-binding domain"/>
    <property type="match status" value="1"/>
</dbReference>
<evidence type="ECO:0000256" key="1">
    <source>
        <dbReference type="ARBA" id="ARBA00001974"/>
    </source>
</evidence>
<comment type="caution">
    <text evidence="9">The sequence shown here is derived from an EMBL/GenBank/DDBJ whole genome shotgun (WGS) entry which is preliminary data.</text>
</comment>
<comment type="similarity">
    <text evidence="3">Belongs to the UbiH/COQ6 family.</text>
</comment>
<keyword evidence="7" id="KW-0503">Monooxygenase</keyword>
<evidence type="ECO:0000259" key="8">
    <source>
        <dbReference type="Pfam" id="PF01494"/>
    </source>
</evidence>
<keyword evidence="4" id="KW-0285">Flavoprotein</keyword>
<proteinExistence type="inferred from homology"/>
<evidence type="ECO:0000256" key="5">
    <source>
        <dbReference type="ARBA" id="ARBA00022827"/>
    </source>
</evidence>
<dbReference type="InterPro" id="IPR002938">
    <property type="entry name" value="FAD-bd"/>
</dbReference>
<comment type="cofactor">
    <cofactor evidence="1">
        <name>FAD</name>
        <dbReference type="ChEBI" id="CHEBI:57692"/>
    </cofactor>
</comment>
<dbReference type="PANTHER" id="PTHR43876:SF7">
    <property type="entry name" value="UBIQUINONE BIOSYNTHESIS MONOOXYGENASE COQ6, MITOCHONDRIAL"/>
    <property type="match status" value="1"/>
</dbReference>
<dbReference type="Proteomes" id="UP001555786">
    <property type="component" value="Unassembled WGS sequence"/>
</dbReference>
<evidence type="ECO:0000256" key="2">
    <source>
        <dbReference type="ARBA" id="ARBA00004749"/>
    </source>
</evidence>
<evidence type="ECO:0000256" key="3">
    <source>
        <dbReference type="ARBA" id="ARBA00005349"/>
    </source>
</evidence>
<accession>A0ABV3PFD2</accession>
<dbReference type="PRINTS" id="PR00420">
    <property type="entry name" value="RNGMNOXGNASE"/>
</dbReference>
<organism evidence="9 10">
    <name type="scientific">Labrys neptuniae</name>
    <dbReference type="NCBI Taxonomy" id="376174"/>
    <lineage>
        <taxon>Bacteria</taxon>
        <taxon>Pseudomonadati</taxon>
        <taxon>Pseudomonadota</taxon>
        <taxon>Alphaproteobacteria</taxon>
        <taxon>Hyphomicrobiales</taxon>
        <taxon>Xanthobacteraceae</taxon>
        <taxon>Labrys</taxon>
    </lineage>
</organism>
<protein>
    <submittedName>
        <fullName evidence="9">UbiH/UbiF family hydroxylase</fullName>
    </submittedName>
</protein>
<dbReference type="PANTHER" id="PTHR43876">
    <property type="entry name" value="UBIQUINONE BIOSYNTHESIS MONOOXYGENASE COQ6, MITOCHONDRIAL"/>
    <property type="match status" value="1"/>
</dbReference>
<comment type="pathway">
    <text evidence="2">Cofactor biosynthesis; ubiquinone biosynthesis.</text>
</comment>
<dbReference type="RefSeq" id="WP_367622750.1">
    <property type="nucleotide sequence ID" value="NZ_JBFNQD010000001.1"/>
</dbReference>
<dbReference type="InterPro" id="IPR051205">
    <property type="entry name" value="UbiH/COQ6_monooxygenase"/>
</dbReference>
<dbReference type="NCBIfam" id="TIGR01988">
    <property type="entry name" value="Ubi-OHases"/>
    <property type="match status" value="1"/>
</dbReference>
<evidence type="ECO:0000313" key="10">
    <source>
        <dbReference type="Proteomes" id="UP001555786"/>
    </source>
</evidence>
<dbReference type="Pfam" id="PF01494">
    <property type="entry name" value="FAD_binding_3"/>
    <property type="match status" value="1"/>
</dbReference>
<reference evidence="9 10" key="1">
    <citation type="submission" date="2024-07" db="EMBL/GenBank/DDBJ databases">
        <title>Description of Labrys sedimenti sp. nov., isolated from a diclofenac-degrading enrichment culture.</title>
        <authorList>
            <person name="Tancsics A."/>
            <person name="Csepanyi A."/>
        </authorList>
    </citation>
    <scope>NUCLEOTIDE SEQUENCE [LARGE SCALE GENOMIC DNA]</scope>
    <source>
        <strain evidence="9 10">LMG 23578</strain>
    </source>
</reference>
<evidence type="ECO:0000256" key="7">
    <source>
        <dbReference type="ARBA" id="ARBA00023033"/>
    </source>
</evidence>
<keyword evidence="5" id="KW-0274">FAD</keyword>